<accession>A0A087URR6</accession>
<keyword evidence="1" id="KW-0812">Transmembrane</keyword>
<comment type="similarity">
    <text evidence="1">Belongs to the DP1 family.</text>
</comment>
<keyword evidence="4" id="KW-0675">Receptor</keyword>
<organism evidence="4 5">
    <name type="scientific">Stegodyphus mimosarum</name>
    <name type="common">African social velvet spider</name>
    <dbReference type="NCBI Taxonomy" id="407821"/>
    <lineage>
        <taxon>Eukaryota</taxon>
        <taxon>Metazoa</taxon>
        <taxon>Ecdysozoa</taxon>
        <taxon>Arthropoda</taxon>
        <taxon>Chelicerata</taxon>
        <taxon>Arachnida</taxon>
        <taxon>Araneae</taxon>
        <taxon>Araneomorphae</taxon>
        <taxon>Entelegynae</taxon>
        <taxon>Eresoidea</taxon>
        <taxon>Eresidae</taxon>
        <taxon>Stegodyphus</taxon>
    </lineage>
</organism>
<dbReference type="AlphaFoldDB" id="A0A087URR6"/>
<dbReference type="GO" id="GO:0008017">
    <property type="term" value="F:microtubule binding"/>
    <property type="evidence" value="ECO:0007669"/>
    <property type="project" value="TreeGrafter"/>
</dbReference>
<dbReference type="PANTHER" id="PTHR12300:SF117">
    <property type="entry name" value="LP05237P-RELATED"/>
    <property type="match status" value="1"/>
</dbReference>
<feature type="region of interest" description="Disordered" evidence="2">
    <location>
        <begin position="196"/>
        <end position="256"/>
    </location>
</feature>
<keyword evidence="5" id="KW-1185">Reference proteome</keyword>
<feature type="non-terminal residue" evidence="4">
    <location>
        <position position="256"/>
    </location>
</feature>
<keyword evidence="1" id="KW-0472">Membrane</keyword>
<feature type="signal peptide" evidence="3">
    <location>
        <begin position="1"/>
        <end position="22"/>
    </location>
</feature>
<dbReference type="GO" id="GO:0005881">
    <property type="term" value="C:cytoplasmic microtubule"/>
    <property type="evidence" value="ECO:0007669"/>
    <property type="project" value="TreeGrafter"/>
</dbReference>
<evidence type="ECO:0000256" key="3">
    <source>
        <dbReference type="SAM" id="SignalP"/>
    </source>
</evidence>
<dbReference type="Pfam" id="PF03134">
    <property type="entry name" value="TB2_DP1_HVA22"/>
    <property type="match status" value="1"/>
</dbReference>
<dbReference type="GO" id="GO:0005789">
    <property type="term" value="C:endoplasmic reticulum membrane"/>
    <property type="evidence" value="ECO:0007669"/>
    <property type="project" value="TreeGrafter"/>
</dbReference>
<feature type="compositionally biased region" description="Basic residues" evidence="2">
    <location>
        <begin position="231"/>
        <end position="245"/>
    </location>
</feature>
<comment type="caution">
    <text evidence="1">Lacks conserved residue(s) required for the propagation of feature annotation.</text>
</comment>
<dbReference type="GO" id="GO:0071786">
    <property type="term" value="P:endoplasmic reticulum tubular network organization"/>
    <property type="evidence" value="ECO:0007669"/>
    <property type="project" value="TreeGrafter"/>
</dbReference>
<dbReference type="EMBL" id="KK121241">
    <property type="protein sequence ID" value="KFM80055.1"/>
    <property type="molecule type" value="Genomic_DNA"/>
</dbReference>
<dbReference type="OrthoDB" id="10009287at2759"/>
<proteinExistence type="inferred from homology"/>
<dbReference type="PANTHER" id="PTHR12300">
    <property type="entry name" value="HVA22-LIKE PROTEINS"/>
    <property type="match status" value="1"/>
</dbReference>
<comment type="subcellular location">
    <subcellularLocation>
        <location evidence="1">Membrane</location>
        <topology evidence="1">Multi-pass membrane protein</topology>
    </subcellularLocation>
</comment>
<evidence type="ECO:0000313" key="4">
    <source>
        <dbReference type="EMBL" id="KFM80055.1"/>
    </source>
</evidence>
<evidence type="ECO:0000256" key="2">
    <source>
        <dbReference type="SAM" id="MobiDB-lite"/>
    </source>
</evidence>
<feature type="compositionally biased region" description="Basic and acidic residues" evidence="2">
    <location>
        <begin position="246"/>
        <end position="256"/>
    </location>
</feature>
<feature type="compositionally biased region" description="Acidic residues" evidence="2">
    <location>
        <begin position="215"/>
        <end position="225"/>
    </location>
</feature>
<dbReference type="Proteomes" id="UP000054359">
    <property type="component" value="Unassembled WGS sequence"/>
</dbReference>
<dbReference type="GO" id="GO:0071782">
    <property type="term" value="C:endoplasmic reticulum tubular network"/>
    <property type="evidence" value="ECO:0007669"/>
    <property type="project" value="TreeGrafter"/>
</dbReference>
<dbReference type="STRING" id="407821.A0A087URR6"/>
<evidence type="ECO:0000313" key="5">
    <source>
        <dbReference type="Proteomes" id="UP000054359"/>
    </source>
</evidence>
<evidence type="ECO:0000256" key="1">
    <source>
        <dbReference type="RuleBase" id="RU362006"/>
    </source>
</evidence>
<dbReference type="InterPro" id="IPR004345">
    <property type="entry name" value="TB2_DP1_HVA22"/>
</dbReference>
<name>A0A087URR6_STEMI</name>
<keyword evidence="1" id="KW-1133">Transmembrane helix</keyword>
<feature type="transmembrane region" description="Helical" evidence="1">
    <location>
        <begin position="38"/>
        <end position="64"/>
    </location>
</feature>
<reference evidence="4 5" key="1">
    <citation type="submission" date="2013-11" db="EMBL/GenBank/DDBJ databases">
        <title>Genome sequencing of Stegodyphus mimosarum.</title>
        <authorList>
            <person name="Bechsgaard J."/>
        </authorList>
    </citation>
    <scope>NUCLEOTIDE SEQUENCE [LARGE SCALE GENOMIC DNA]</scope>
</reference>
<feature type="chain" id="PRO_5001830764" description="Receptor expression-enhancing protein" evidence="3">
    <location>
        <begin position="23"/>
        <end position="256"/>
    </location>
</feature>
<gene>
    <name evidence="4" type="ORF">X975_15951</name>
</gene>
<sequence>MISVLLSRLVLLVFGTLYPAYASYKTVKTKNVRDYVKWMMYWIVFAVYTFVEIFADIFIAFWFPFYYEIKIIFVLWLMCPATRGSTYIFRKLINPQLSKHEALIDSYIASLWEQGYDVARKIGAQGFDYLIEVFVELLRKGQITVSNLLPKINEAAQKDSVILQAEEKEAKQKFTDENALDEEEFDILMMENPELLSHPATQTSRKNLVKKVQDDDTVSGSDDDSTTVKTRPLRVAKSHRNKRKKKEDCKVERKII</sequence>
<protein>
    <recommendedName>
        <fullName evidence="1">Receptor expression-enhancing protein</fullName>
    </recommendedName>
</protein>
<dbReference type="OMA" id="YWIVYAC"/>
<keyword evidence="3" id="KW-0732">Signal</keyword>